<keyword evidence="4 6" id="KW-0472">Membrane</keyword>
<dbReference type="PIRSF" id="PIRSF006648">
    <property type="entry name" value="DrrB"/>
    <property type="match status" value="1"/>
</dbReference>
<protein>
    <recommendedName>
        <fullName evidence="6">Transport permease protein</fullName>
    </recommendedName>
</protein>
<comment type="subcellular location">
    <subcellularLocation>
        <location evidence="6">Cell membrane</location>
        <topology evidence="6">Multi-pass membrane protein</topology>
    </subcellularLocation>
    <subcellularLocation>
        <location evidence="1">Membrane</location>
        <topology evidence="1">Multi-pass membrane protein</topology>
    </subcellularLocation>
</comment>
<accession>A0A4R6V6T1</accession>
<feature type="transmembrane region" description="Helical" evidence="6">
    <location>
        <begin position="192"/>
        <end position="211"/>
    </location>
</feature>
<dbReference type="GO" id="GO:0140359">
    <property type="term" value="F:ABC-type transporter activity"/>
    <property type="evidence" value="ECO:0007669"/>
    <property type="project" value="InterPro"/>
</dbReference>
<keyword evidence="6" id="KW-0813">Transport</keyword>
<dbReference type="GO" id="GO:0046677">
    <property type="term" value="P:response to antibiotic"/>
    <property type="evidence" value="ECO:0007669"/>
    <property type="project" value="UniProtKB-KW"/>
</dbReference>
<gene>
    <name evidence="8" type="ORF">EV190_101122</name>
</gene>
<feature type="transmembrane region" description="Helical" evidence="6">
    <location>
        <begin position="125"/>
        <end position="152"/>
    </location>
</feature>
<evidence type="ECO:0000256" key="4">
    <source>
        <dbReference type="ARBA" id="ARBA00023136"/>
    </source>
</evidence>
<feature type="transmembrane region" description="Helical" evidence="6">
    <location>
        <begin position="158"/>
        <end position="180"/>
    </location>
</feature>
<keyword evidence="9" id="KW-1185">Reference proteome</keyword>
<proteinExistence type="inferred from homology"/>
<evidence type="ECO:0000256" key="3">
    <source>
        <dbReference type="ARBA" id="ARBA00022989"/>
    </source>
</evidence>
<dbReference type="InterPro" id="IPR047817">
    <property type="entry name" value="ABC2_TM_bact-type"/>
</dbReference>
<feature type="transmembrane region" description="Helical" evidence="6">
    <location>
        <begin position="246"/>
        <end position="266"/>
    </location>
</feature>
<feature type="transmembrane region" description="Helical" evidence="6">
    <location>
        <begin position="84"/>
        <end position="104"/>
    </location>
</feature>
<comment type="caution">
    <text evidence="8">The sequence shown here is derived from an EMBL/GenBank/DDBJ whole genome shotgun (WGS) entry which is preliminary data.</text>
</comment>
<keyword evidence="5" id="KW-0046">Antibiotic resistance</keyword>
<dbReference type="Pfam" id="PF01061">
    <property type="entry name" value="ABC2_membrane"/>
    <property type="match status" value="1"/>
</dbReference>
<comment type="similarity">
    <text evidence="6">Belongs to the ABC-2 integral membrane protein family.</text>
</comment>
<dbReference type="InterPro" id="IPR051784">
    <property type="entry name" value="Nod_factor_ABC_transporter"/>
</dbReference>
<evidence type="ECO:0000256" key="5">
    <source>
        <dbReference type="ARBA" id="ARBA00023251"/>
    </source>
</evidence>
<reference evidence="8 9" key="1">
    <citation type="submission" date="2019-03" db="EMBL/GenBank/DDBJ databases">
        <title>Genomic Encyclopedia of Type Strains, Phase IV (KMG-IV): sequencing the most valuable type-strain genomes for metagenomic binning, comparative biology and taxonomic classification.</title>
        <authorList>
            <person name="Goeker M."/>
        </authorList>
    </citation>
    <scope>NUCLEOTIDE SEQUENCE [LARGE SCALE GENOMIC DNA]</scope>
    <source>
        <strain evidence="8 9">DSM 46770</strain>
    </source>
</reference>
<evidence type="ECO:0000256" key="6">
    <source>
        <dbReference type="RuleBase" id="RU361157"/>
    </source>
</evidence>
<dbReference type="PROSITE" id="PS51012">
    <property type="entry name" value="ABC_TM2"/>
    <property type="match status" value="1"/>
</dbReference>
<evidence type="ECO:0000259" key="7">
    <source>
        <dbReference type="PROSITE" id="PS51012"/>
    </source>
</evidence>
<dbReference type="Proteomes" id="UP000295281">
    <property type="component" value="Unassembled WGS sequence"/>
</dbReference>
<dbReference type="RefSeq" id="WP_394345473.1">
    <property type="nucleotide sequence ID" value="NZ_SNYN01000001.1"/>
</dbReference>
<keyword evidence="6" id="KW-1003">Cell membrane</keyword>
<dbReference type="InterPro" id="IPR000412">
    <property type="entry name" value="ABC_2_transport"/>
</dbReference>
<sequence>MTTMSENVATARRSDRYARPGRFELAPITGVLAREWALYRRTWAPITFSAVVEPVLYLLAFGLGMGALIGGIGGYSYIEFLGTGIVAMSVLFSSMFPGLINTFVRREFQHSYEGMLAAPVDVRELVTAEALWIALKSGVYGCAPLLVAFAFGLQPVPAMLLVPFIGLVTGFGFALLGILLSALIPSIRMMDYIISGIITPLFLVAGTFFPIEQLPSWAQTAAAANPLYHCVELVRGLAFGIGLLPALGHFAAIALFTAVVWFLAVLQMRRRLID</sequence>
<organism evidence="8 9">
    <name type="scientific">Actinorugispora endophytica</name>
    <dbReference type="NCBI Taxonomy" id="1605990"/>
    <lineage>
        <taxon>Bacteria</taxon>
        <taxon>Bacillati</taxon>
        <taxon>Actinomycetota</taxon>
        <taxon>Actinomycetes</taxon>
        <taxon>Streptosporangiales</taxon>
        <taxon>Nocardiopsidaceae</taxon>
        <taxon>Actinorugispora</taxon>
    </lineage>
</organism>
<dbReference type="GO" id="GO:0043190">
    <property type="term" value="C:ATP-binding cassette (ABC) transporter complex"/>
    <property type="evidence" value="ECO:0007669"/>
    <property type="project" value="InterPro"/>
</dbReference>
<dbReference type="PANTHER" id="PTHR43229:SF2">
    <property type="entry name" value="NODULATION PROTEIN J"/>
    <property type="match status" value="1"/>
</dbReference>
<dbReference type="PANTHER" id="PTHR43229">
    <property type="entry name" value="NODULATION PROTEIN J"/>
    <property type="match status" value="1"/>
</dbReference>
<keyword evidence="3 6" id="KW-1133">Transmembrane helix</keyword>
<evidence type="ECO:0000313" key="8">
    <source>
        <dbReference type="EMBL" id="TDQ54806.1"/>
    </source>
</evidence>
<dbReference type="InterPro" id="IPR013525">
    <property type="entry name" value="ABC2_TM"/>
</dbReference>
<dbReference type="AlphaFoldDB" id="A0A4R6V6T1"/>
<dbReference type="EMBL" id="SNYN01000001">
    <property type="protein sequence ID" value="TDQ54806.1"/>
    <property type="molecule type" value="Genomic_DNA"/>
</dbReference>
<evidence type="ECO:0000256" key="1">
    <source>
        <dbReference type="ARBA" id="ARBA00004141"/>
    </source>
</evidence>
<feature type="domain" description="ABC transmembrane type-2" evidence="7">
    <location>
        <begin position="45"/>
        <end position="271"/>
    </location>
</feature>
<evidence type="ECO:0000313" key="9">
    <source>
        <dbReference type="Proteomes" id="UP000295281"/>
    </source>
</evidence>
<name>A0A4R6V6T1_9ACTN</name>
<evidence type="ECO:0000256" key="2">
    <source>
        <dbReference type="ARBA" id="ARBA00022692"/>
    </source>
</evidence>
<feature type="transmembrane region" description="Helical" evidence="6">
    <location>
        <begin position="55"/>
        <end position="78"/>
    </location>
</feature>
<keyword evidence="2 6" id="KW-0812">Transmembrane</keyword>
<dbReference type="PRINTS" id="PR00164">
    <property type="entry name" value="ABC2TRNSPORT"/>
</dbReference>